<sequence>MKTLFELKQDMLTIGDQLQKVEGDLAQKAVDPKIKIDELAGIKELKKDLKARFEIIKEQHDSLEAEQKAAMQSKAQSSSFSNDPNQKIIEAKAALVRKTIAKESIPVEIFQALGDDDTSKGNAFLPKTVANDILVEPIVKNPLRNVSTITAIPNLEIPKISFSLDDDDFIEDTETAKELKAKGDTVTFGRHKFKVFTGISETILLGTDTNLVSTVENNLQSGVAAKERKVAFTKSPKTGEEHMSFYDKTAVKIKEVDGPDLYKSIKAAVADLEEDYREKATIFMRYTDYLDIIETLANGSTTLYTAQPEQILGKPVEFTDVAVDPVIGDFAYSHFNYDIAAQFEQDKDIKTGMNQFVVTAWLDHQIKMSSAFRIATIKP</sequence>
<reference evidence="4 5" key="1">
    <citation type="submission" date="2020-03" db="EMBL/GenBank/DDBJ databases">
        <title>Soil Listeria distribution.</title>
        <authorList>
            <person name="Liao J."/>
            <person name="Wiedmann M."/>
        </authorList>
    </citation>
    <scope>NUCLEOTIDE SEQUENCE [LARGE SCALE GENOMIC DNA]</scope>
    <source>
        <strain evidence="4 5">FSL L7-1299</strain>
    </source>
</reference>
<dbReference type="AlphaFoldDB" id="A0A842AEL7"/>
<name>A0A842AEL7_9LIST</name>
<dbReference type="EMBL" id="JAARSH010000002">
    <property type="protein sequence ID" value="MBC1615314.1"/>
    <property type="molecule type" value="Genomic_DNA"/>
</dbReference>
<comment type="caution">
    <text evidence="4">The sequence shown here is derived from an EMBL/GenBank/DDBJ whole genome shotgun (WGS) entry which is preliminary data.</text>
</comment>
<feature type="domain" description="Phage capsid-like C-terminal" evidence="3">
    <location>
        <begin position="121"/>
        <end position="375"/>
    </location>
</feature>
<feature type="coiled-coil region" evidence="2">
    <location>
        <begin position="39"/>
        <end position="66"/>
    </location>
</feature>
<keyword evidence="2" id="KW-0175">Coiled coil</keyword>
<organism evidence="4 5">
    <name type="scientific">Listeria booriae</name>
    <dbReference type="NCBI Taxonomy" id="1552123"/>
    <lineage>
        <taxon>Bacteria</taxon>
        <taxon>Bacillati</taxon>
        <taxon>Bacillota</taxon>
        <taxon>Bacilli</taxon>
        <taxon>Bacillales</taxon>
        <taxon>Listeriaceae</taxon>
        <taxon>Listeria</taxon>
    </lineage>
</organism>
<dbReference type="InterPro" id="IPR024455">
    <property type="entry name" value="Phage_capsid"/>
</dbReference>
<evidence type="ECO:0000313" key="5">
    <source>
        <dbReference type="Proteomes" id="UP000574104"/>
    </source>
</evidence>
<evidence type="ECO:0000256" key="1">
    <source>
        <dbReference type="ARBA" id="ARBA00004328"/>
    </source>
</evidence>
<evidence type="ECO:0000259" key="3">
    <source>
        <dbReference type="Pfam" id="PF05065"/>
    </source>
</evidence>
<evidence type="ECO:0000256" key="2">
    <source>
        <dbReference type="SAM" id="Coils"/>
    </source>
</evidence>
<dbReference type="InterPro" id="IPR054612">
    <property type="entry name" value="Phage_capsid-like_C"/>
</dbReference>
<dbReference type="SUPFAM" id="SSF56563">
    <property type="entry name" value="Major capsid protein gp5"/>
    <property type="match status" value="1"/>
</dbReference>
<evidence type="ECO:0000313" key="4">
    <source>
        <dbReference type="EMBL" id="MBC1615314.1"/>
    </source>
</evidence>
<dbReference type="NCBIfam" id="TIGR01554">
    <property type="entry name" value="major_cap_HK97"/>
    <property type="match status" value="1"/>
</dbReference>
<proteinExistence type="predicted"/>
<dbReference type="RefSeq" id="WP_185434210.1">
    <property type="nucleotide sequence ID" value="NZ_JAARSH010000002.1"/>
</dbReference>
<comment type="subcellular location">
    <subcellularLocation>
        <location evidence="1">Virion</location>
    </subcellularLocation>
</comment>
<gene>
    <name evidence="4" type="ORF">HB904_03895</name>
</gene>
<dbReference type="Proteomes" id="UP000574104">
    <property type="component" value="Unassembled WGS sequence"/>
</dbReference>
<protein>
    <submittedName>
        <fullName evidence="4">Phage major capsid protein</fullName>
    </submittedName>
</protein>
<accession>A0A842AEL7</accession>
<dbReference type="Pfam" id="PF05065">
    <property type="entry name" value="Phage_capsid"/>
    <property type="match status" value="1"/>
</dbReference>